<keyword evidence="9" id="KW-1185">Reference proteome</keyword>
<proteinExistence type="predicted"/>
<dbReference type="PANTHER" id="PTHR45739:SF8">
    <property type="entry name" value="FRAS1-RELATED EXTRACELLULAR MATRIX PROTEIN 1"/>
    <property type="match status" value="1"/>
</dbReference>
<evidence type="ECO:0000313" key="9">
    <source>
        <dbReference type="Proteomes" id="UP000829354"/>
    </source>
</evidence>
<dbReference type="InterPro" id="IPR039005">
    <property type="entry name" value="CSPG_rpt"/>
</dbReference>
<keyword evidence="1 7" id="KW-0732">Signal</keyword>
<evidence type="ECO:0000256" key="5">
    <source>
        <dbReference type="SAM" id="MobiDB-lite"/>
    </source>
</evidence>
<evidence type="ECO:0000313" key="8">
    <source>
        <dbReference type="EMBL" id="UMM13639.1"/>
    </source>
</evidence>
<evidence type="ECO:0000256" key="3">
    <source>
        <dbReference type="ARBA" id="ARBA00023180"/>
    </source>
</evidence>
<feature type="repeat" description="CSPG" evidence="4">
    <location>
        <begin position="1262"/>
        <end position="1355"/>
    </location>
</feature>
<evidence type="ECO:0000256" key="1">
    <source>
        <dbReference type="ARBA" id="ARBA00022729"/>
    </source>
</evidence>
<organism evidence="8 9">
    <name type="scientific">Caenorhabditis briggsae</name>
    <dbReference type="NCBI Taxonomy" id="6238"/>
    <lineage>
        <taxon>Eukaryota</taxon>
        <taxon>Metazoa</taxon>
        <taxon>Ecdysozoa</taxon>
        <taxon>Nematoda</taxon>
        <taxon>Chromadorea</taxon>
        <taxon>Rhabditida</taxon>
        <taxon>Rhabditina</taxon>
        <taxon>Rhabditomorpha</taxon>
        <taxon>Rhabditoidea</taxon>
        <taxon>Rhabditidae</taxon>
        <taxon>Peloderinae</taxon>
        <taxon>Caenorhabditis</taxon>
    </lineage>
</organism>
<evidence type="ECO:0000256" key="4">
    <source>
        <dbReference type="PROSITE-ProRule" id="PRU01201"/>
    </source>
</evidence>
<protein>
    <submittedName>
        <fullName evidence="8">Uncharacterized protein</fullName>
    </submittedName>
</protein>
<dbReference type="InterPro" id="IPR051561">
    <property type="entry name" value="FRAS1_ECM"/>
</dbReference>
<evidence type="ECO:0000256" key="2">
    <source>
        <dbReference type="ARBA" id="ARBA00022737"/>
    </source>
</evidence>
<name>A0AAE9E6A1_CAEBR</name>
<keyword evidence="6" id="KW-0812">Transmembrane</keyword>
<feature type="repeat" description="CSPG" evidence="4">
    <location>
        <begin position="139"/>
        <end position="231"/>
    </location>
</feature>
<feature type="region of interest" description="Disordered" evidence="5">
    <location>
        <begin position="1883"/>
        <end position="1919"/>
    </location>
</feature>
<feature type="region of interest" description="Disordered" evidence="5">
    <location>
        <begin position="1934"/>
        <end position="1977"/>
    </location>
</feature>
<feature type="repeat" description="CSPG" evidence="4">
    <location>
        <begin position="601"/>
        <end position="691"/>
    </location>
</feature>
<dbReference type="Pfam" id="PF16184">
    <property type="entry name" value="Cadherin_3"/>
    <property type="match status" value="9"/>
</dbReference>
<feature type="repeat" description="CSPG" evidence="4">
    <location>
        <begin position="368"/>
        <end position="462"/>
    </location>
</feature>
<dbReference type="PANTHER" id="PTHR45739">
    <property type="entry name" value="MATRIX PROTEIN, PUTATIVE-RELATED"/>
    <property type="match status" value="1"/>
</dbReference>
<keyword evidence="6" id="KW-1133">Transmembrane helix</keyword>
<keyword evidence="6" id="KW-0472">Membrane</keyword>
<gene>
    <name evidence="8" type="ORF">L5515_001808</name>
</gene>
<reference evidence="8 9" key="1">
    <citation type="submission" date="2022-04" db="EMBL/GenBank/DDBJ databases">
        <title>Chromosome-level reference genomes for two strains of Caenorhabditis briggsae: an improved platform for comparative genomics.</title>
        <authorList>
            <person name="Stevens L."/>
            <person name="Andersen E."/>
        </authorList>
    </citation>
    <scope>NUCLEOTIDE SEQUENCE [LARGE SCALE GENOMIC DNA]</scope>
    <source>
        <strain evidence="8">VX34</strain>
        <tissue evidence="8">Whole-organism</tissue>
    </source>
</reference>
<evidence type="ECO:0000256" key="6">
    <source>
        <dbReference type="SAM" id="Phobius"/>
    </source>
</evidence>
<feature type="chain" id="PRO_5042176269" evidence="7">
    <location>
        <begin position="18"/>
        <end position="1994"/>
    </location>
</feature>
<feature type="transmembrane region" description="Helical" evidence="6">
    <location>
        <begin position="1857"/>
        <end position="1876"/>
    </location>
</feature>
<keyword evidence="3" id="KW-0325">Glycoprotein</keyword>
<dbReference type="Proteomes" id="UP000829354">
    <property type="component" value="Chromosome I"/>
</dbReference>
<evidence type="ECO:0000256" key="7">
    <source>
        <dbReference type="SAM" id="SignalP"/>
    </source>
</evidence>
<feature type="signal peptide" evidence="7">
    <location>
        <begin position="1"/>
        <end position="17"/>
    </location>
</feature>
<dbReference type="EMBL" id="CP092620">
    <property type="protein sequence ID" value="UMM13639.1"/>
    <property type="molecule type" value="Genomic_DNA"/>
</dbReference>
<sequence>MTFLALISLITSPLTFDLQINGPSQNPAPIILSTPSKNLSLSFHGGHIYADSIPVSAITENETTSFSLKCISHISLHFQSPHANSLVYSPTICSAPNIGLTVNETALKGCMFDITQSNSILTQRICGIDSKNAAKNPEKGPIYVAEPVELNEGGSMPLQWKNVYFMPSNQDENVSHTDIFFTIVESAKHGEIRIDDVVTSSFTYAQLLARRVIYKHDGTESREDRLSFQIEFSTKNKEFASAESKTYTLRIRINGVNDAPELVKRTNDDKLLIASRGSRVMTNEILILTDADDRPEKVRVQVVESNGVHIEVHGQKVNEFSHKQLIEEMVSLVDEGTDLGSGRIRLIARDGEARSGVVILETQSTKVDVKLVHNTGLKLLHHSNSLITNRNLSFEASIKDMIVSYRIVDMPDTGVVECLQENEDKFSMCTTFTQSQVNEEQVRFKHTSQSSSPSDMFSFQVEAGEFASMVHVFRIDFIPMNIKVFTREPFVLNGTLTMSISRQNLFSWTFPKSFSAHNLVYHIDEPPKLGTLSRRLSGGKQRRIGVSSNFTQQDIDEGSIGYKLHYQQYSIVNDFFVFRVVSPAVSSPLLRFDIVYVPKESSIRLVNKTIVVKEGEIASITSDFLSLSTPDEFDFIFRVVSPTLHGQIRLQIGEILKKGSNFTSDDISKHRLTYSHSGDETRSDECRLLAISRHNPMRQVPLTLSFSIILLNDNAPKLSQNVTVYMVERGERVLHPFLLPWIDEDVDASALLFDFTQNKDAAILSTVSPYLPLTSFTQHDIDEGKVMIRHLGHHGEFYIGYTVSDGAHRVEGKMHVLAAKPDVWVEKSEVALICGSRFPQTIRLSSNNLTVLTNLDVRLEDIVYSTNSSRFSVGTQRKSARGFSQKEIDNESVWYSVPNQNAVEKLKVAVADRNLEVELRVRCENSRDSFTYQQHRMLRVPVGGAVLIDKTLLEIPMIDAEPPIIYQVVKHPNFGYLSLDYEKSFSSRVSRFTDKDVSSESVQYVHNNADHSNDSIDFQIQVLARNLSFHLKLDIDVFQRNITISTSLFSVPAAGRAPITSNFLKVTTSENEEAVITVVSPPTSGWVTTDSIHNITSISSIATFTTRMIENGQVWFVSDGSQGNDSIGVQACVQDQCTGTHLMQIAVTRINEKGPVMVRNEVLRVTGNRALITNSHLDVEDTDTPTNSITYIIAQPSNGRVVKVGQVEEVISNFTQFDVDQSNVAFLATNHSNPFGGFSFHVTDGKHKIGPEWFSTELSSSSNILEANGRLVASPSSATVIGTELLRANMPGTRPDEIVFTIIKPARFGEVLVDGIKNTVFTQLQINRRQVVYSTVGYSDQNEWSRRDSFSFRVHKNNSAQFLNTNEKFRITTTFAAISDKVLSKYITTGPLIVSRGGSASFNQSHLDVSALADAVDKEIVMIEIGTEPRAGTLEWLDNERNRVSWTELRSSFHLLYRHIATDSLSDSLIFHVYAARESTRRASRIRISVDIQIKNPPDPDVQVILFPDSVSILNSGSTPLLADMLMTRHKTVPPQSIVYSTQQRGANGVTIRRGDDEVDQFSQQEINDGKISLWHTANRHQTAATWHDVIVLDIEGHTRSLVVDIRPLDLMLKNHSTIWYPQGKTYVVLNSEHLGAFSMGNRSSLKYKITSGPENGTFYWVAGEKEAREFSQKDIDDGRVLYAQLNMHSYQDKFDFVVENDSRDVLRNSSELKVRALVTVQPVIVEANTATPLTTSQINASTLLNASPRFFLTSPLKYGRLTFDPNTNYSTYYFTYTDIQKGIVYYKAFSTDEEVHEIVQLEVRADNVQPARFILPITILRADMESFDSPPSNDLGVPFSNNGPGLPKFSIFGENSLPVVILGAIVAATIFVLICRRCGDEKKKNKNRTPLNAKLDTPTRLPPSPSESIDHEKPPDLLGTTVFASVRQAEDRMTMKSFNKPPKPEPASSRKPPNPRRQNVSSLDYAGISSDTPPPMRLFEQVAQTQPANHYWV</sequence>
<accession>A0AAE9E6A1</accession>
<dbReference type="PROSITE" id="PS51854">
    <property type="entry name" value="CSPG"/>
    <property type="match status" value="4"/>
</dbReference>
<keyword evidence="2" id="KW-0677">Repeat</keyword>